<evidence type="ECO:0000313" key="2">
    <source>
        <dbReference type="Proteomes" id="UP000015104"/>
    </source>
</evidence>
<keyword evidence="2" id="KW-1185">Reference proteome</keyword>
<protein>
    <submittedName>
        <fullName evidence="1">Uncharacterized protein</fullName>
    </submittedName>
</protein>
<dbReference type="Proteomes" id="UP000015104">
    <property type="component" value="Unassembled WGS sequence"/>
</dbReference>
<proteinExistence type="predicted"/>
<name>T1KUP0_TETUR</name>
<dbReference type="HOGENOM" id="CLU_3419669_0_0_1"/>
<sequence>MTIETSDSEDIKFCEPAFFKINLLQ</sequence>
<organism evidence="1 2">
    <name type="scientific">Tetranychus urticae</name>
    <name type="common">Two-spotted spider mite</name>
    <dbReference type="NCBI Taxonomy" id="32264"/>
    <lineage>
        <taxon>Eukaryota</taxon>
        <taxon>Metazoa</taxon>
        <taxon>Ecdysozoa</taxon>
        <taxon>Arthropoda</taxon>
        <taxon>Chelicerata</taxon>
        <taxon>Arachnida</taxon>
        <taxon>Acari</taxon>
        <taxon>Acariformes</taxon>
        <taxon>Trombidiformes</taxon>
        <taxon>Prostigmata</taxon>
        <taxon>Eleutherengona</taxon>
        <taxon>Raphignathae</taxon>
        <taxon>Tetranychoidea</taxon>
        <taxon>Tetranychidae</taxon>
        <taxon>Tetranychus</taxon>
    </lineage>
</organism>
<evidence type="ECO:0000313" key="1">
    <source>
        <dbReference type="EnsemblMetazoa" id="tetur22g00730.1"/>
    </source>
</evidence>
<dbReference type="AlphaFoldDB" id="T1KUP0"/>
<dbReference type="EnsemblMetazoa" id="tetur22g00730.1">
    <property type="protein sequence ID" value="tetur22g00730.1"/>
    <property type="gene ID" value="tetur22g00730"/>
</dbReference>
<accession>T1KUP0</accession>
<reference evidence="2" key="1">
    <citation type="submission" date="2011-08" db="EMBL/GenBank/DDBJ databases">
        <authorList>
            <person name="Rombauts S."/>
        </authorList>
    </citation>
    <scope>NUCLEOTIDE SEQUENCE</scope>
    <source>
        <strain evidence="2">London</strain>
    </source>
</reference>
<dbReference type="EMBL" id="CAEY01000578">
    <property type="status" value="NOT_ANNOTATED_CDS"/>
    <property type="molecule type" value="Genomic_DNA"/>
</dbReference>
<reference evidence="1" key="2">
    <citation type="submission" date="2015-06" db="UniProtKB">
        <authorList>
            <consortium name="EnsemblMetazoa"/>
        </authorList>
    </citation>
    <scope>IDENTIFICATION</scope>
</reference>